<dbReference type="InterPro" id="IPR000160">
    <property type="entry name" value="GGDEF_dom"/>
</dbReference>
<dbReference type="SMART" id="SM00267">
    <property type="entry name" value="GGDEF"/>
    <property type="match status" value="1"/>
</dbReference>
<dbReference type="Gene3D" id="1.25.40.10">
    <property type="entry name" value="Tetratricopeptide repeat domain"/>
    <property type="match status" value="1"/>
</dbReference>
<keyword evidence="4" id="KW-1185">Reference proteome</keyword>
<dbReference type="KEGG" id="nmes:H9L09_17350"/>
<dbReference type="SUPFAM" id="SSF48452">
    <property type="entry name" value="TPR-like"/>
    <property type="match status" value="1"/>
</dbReference>
<feature type="compositionally biased region" description="Low complexity" evidence="1">
    <location>
        <begin position="436"/>
        <end position="451"/>
    </location>
</feature>
<dbReference type="GO" id="GO:0052621">
    <property type="term" value="F:diguanylate cyclase activity"/>
    <property type="evidence" value="ECO:0007669"/>
    <property type="project" value="TreeGrafter"/>
</dbReference>
<protein>
    <submittedName>
        <fullName evidence="3">GGDEF domain-containing protein</fullName>
    </submittedName>
</protein>
<name>A0A7G9R9F9_9ACTN</name>
<dbReference type="InterPro" id="IPR011990">
    <property type="entry name" value="TPR-like_helical_dom_sf"/>
</dbReference>
<organism evidence="3 4">
    <name type="scientific">Nocardioides mesophilus</name>
    <dbReference type="NCBI Taxonomy" id="433659"/>
    <lineage>
        <taxon>Bacteria</taxon>
        <taxon>Bacillati</taxon>
        <taxon>Actinomycetota</taxon>
        <taxon>Actinomycetes</taxon>
        <taxon>Propionibacteriales</taxon>
        <taxon>Nocardioidaceae</taxon>
        <taxon>Nocardioides</taxon>
    </lineage>
</organism>
<dbReference type="InterPro" id="IPR050469">
    <property type="entry name" value="Diguanylate_Cyclase"/>
</dbReference>
<evidence type="ECO:0000313" key="4">
    <source>
        <dbReference type="Proteomes" id="UP000515947"/>
    </source>
</evidence>
<dbReference type="NCBIfam" id="TIGR00254">
    <property type="entry name" value="GGDEF"/>
    <property type="match status" value="1"/>
</dbReference>
<dbReference type="CDD" id="cd01949">
    <property type="entry name" value="GGDEF"/>
    <property type="match status" value="1"/>
</dbReference>
<sequence>MDLLQVTARVMTLAQSGRSAEALELGARTLEELEKPDETATPAELAGLWYAVAVGHHVRGEHTEQVQATRRCLELARSVDDPGWMSNALSLQAMALIRANTVEPALLDLAQAEVELAACTDEGLASWAHTGIGYCYLELRLYELAQPHLEAALAIEAAPVPLEEDRVIDLVNLAELHLRWADELERATPYDGSAEEAEEHRAIGHDYAADGLVEAERTGAASHAELCRAMELVSRPVGQAEASLPELWTEWRSREHHAYSGGRATVGGALARALWRSGRTDEALEVAREAADESGDAGDWQVTAGVRWLLVEMECEAGVPGAAAGREYAGLLSHVLWQQRLSTLQGATAALDVERLRGDKLAAQRAAREDPLTGVGNRRALDLALADAEIRSHHDGRPTSLLIIDLDDFKSVNDRHGHVRGDEVLRGSPRRCGAWPAARTSSPGSAATSSSCWPTAPTGRPARRSPTGSRRRSPESGSTRSARSGWPPASGSARRRRPLPWASCSRRPTGRCTAPSAAAAPRAAETAAQASTTTGMIIGRRRCRLDTQRPTTRRIVCWSW</sequence>
<evidence type="ECO:0000313" key="3">
    <source>
        <dbReference type="EMBL" id="QNN52234.1"/>
    </source>
</evidence>
<dbReference type="Proteomes" id="UP000515947">
    <property type="component" value="Chromosome"/>
</dbReference>
<feature type="region of interest" description="Disordered" evidence="1">
    <location>
        <begin position="420"/>
        <end position="533"/>
    </location>
</feature>
<feature type="domain" description="GGDEF" evidence="2">
    <location>
        <begin position="354"/>
        <end position="546"/>
    </location>
</feature>
<dbReference type="InterPro" id="IPR043128">
    <property type="entry name" value="Rev_trsase/Diguanyl_cyclase"/>
</dbReference>
<dbReference type="PANTHER" id="PTHR45138">
    <property type="entry name" value="REGULATORY COMPONENTS OF SENSORY TRANSDUCTION SYSTEM"/>
    <property type="match status" value="1"/>
</dbReference>
<feature type="compositionally biased region" description="Low complexity" evidence="1">
    <location>
        <begin position="475"/>
        <end position="492"/>
    </location>
</feature>
<dbReference type="InterPro" id="IPR029787">
    <property type="entry name" value="Nucleotide_cyclase"/>
</dbReference>
<dbReference type="GO" id="GO:1902201">
    <property type="term" value="P:negative regulation of bacterial-type flagellum-dependent cell motility"/>
    <property type="evidence" value="ECO:0007669"/>
    <property type="project" value="TreeGrafter"/>
</dbReference>
<dbReference type="AlphaFoldDB" id="A0A7G9R9F9"/>
<dbReference type="EMBL" id="CP060713">
    <property type="protein sequence ID" value="QNN52234.1"/>
    <property type="molecule type" value="Genomic_DNA"/>
</dbReference>
<proteinExistence type="predicted"/>
<evidence type="ECO:0000259" key="2">
    <source>
        <dbReference type="SMART" id="SM00267"/>
    </source>
</evidence>
<dbReference type="Pfam" id="PF00990">
    <property type="entry name" value="GGDEF"/>
    <property type="match status" value="1"/>
</dbReference>
<dbReference type="SUPFAM" id="SSF55073">
    <property type="entry name" value="Nucleotide cyclase"/>
    <property type="match status" value="1"/>
</dbReference>
<dbReference type="GO" id="GO:0005886">
    <property type="term" value="C:plasma membrane"/>
    <property type="evidence" value="ECO:0007669"/>
    <property type="project" value="TreeGrafter"/>
</dbReference>
<gene>
    <name evidence="3" type="ORF">H9L09_17350</name>
</gene>
<dbReference type="PANTHER" id="PTHR45138:SF9">
    <property type="entry name" value="DIGUANYLATE CYCLASE DGCM-RELATED"/>
    <property type="match status" value="1"/>
</dbReference>
<feature type="compositionally biased region" description="Low complexity" evidence="1">
    <location>
        <begin position="513"/>
        <end position="533"/>
    </location>
</feature>
<accession>A0A7G9R9F9</accession>
<dbReference type="Gene3D" id="3.30.70.270">
    <property type="match status" value="1"/>
</dbReference>
<dbReference type="GO" id="GO:0043709">
    <property type="term" value="P:cell adhesion involved in single-species biofilm formation"/>
    <property type="evidence" value="ECO:0007669"/>
    <property type="project" value="TreeGrafter"/>
</dbReference>
<reference evidence="3 4" key="1">
    <citation type="submission" date="2020-08" db="EMBL/GenBank/DDBJ databases">
        <title>Genome sequence of Nocardioides mesophilus KACC 16243T.</title>
        <authorList>
            <person name="Hyun D.-W."/>
            <person name="Bae J.-W."/>
        </authorList>
    </citation>
    <scope>NUCLEOTIDE SEQUENCE [LARGE SCALE GENOMIC DNA]</scope>
    <source>
        <strain evidence="3 4">KACC 16243</strain>
    </source>
</reference>
<evidence type="ECO:0000256" key="1">
    <source>
        <dbReference type="SAM" id="MobiDB-lite"/>
    </source>
</evidence>